<dbReference type="PROSITE" id="PS50026">
    <property type="entry name" value="EGF_3"/>
    <property type="match status" value="1"/>
</dbReference>
<sequence>MLPFVSHSLGPYDIGECYSWGLLQQKTPAAAQVCTQTEYFCGAGDVFLGDAHNALNQPGNCVFDKDLQLWVCGDYAITDSAYQLHSEYNATCQPACMDSSSSLSLPTQYYWAPSDWGACSAACDGGVQTRTVACMNSIDGSQAGNILCDASAKPGNRRPCNATSCAVAARQLRISFTPWGPCEAACGDGYNGRSAICENEDGIAADPNACPGYSGEQLSGSCAAAPCNRPHWRVGDWSRCNATCGGGTMTRSVTCVDADGAPATDPAAACKGLAAPAATAACNSAPCLGYAWQIGAWGNCSLACGGGIQERPVACMDETGQTVNETECSGVRPADQLQCNVLPCDFCSLTNCAGQGVCKKGVCVCQPGFRGSYCEIPPSCSGILDQAGNCCPSGVVSQNGTCCPAGAALDRHSQCCVCGHLDACGECDGPALAVDVENRCCASGALDAAGYCCKSGRLDECGVCDGVSASCALHAVVDVLVTSVSSYLTLGSYAFATSVEAFLSALLAINSSHIAVNELVLAPGASIGPSTQTVNLRVDFSATPADSFSAAADLRAALATRALQDAQGQASANQLFVLLGSPLVARAAICGNQVCEPGERAPVDANNLGCPGDCPFALVACPAPRGSNNPCSGHGFCLSAWGSCQCWIGYNGDDCSQCAEGYIRSGQLCTRYEGADLPLLNLSSKAGLDSVLGIGIALISIALLLMCLMAGLLMRMRRRQRRKRRGKKGGLASRENSGQDVFVEASTLALGAAALNTVHFETATAATKRPGKATEGPSGTVTTLAMAQSVQSVRQVTNAYPQVRPAVALKPSAAASNADISLPGQQGGQRGGGGRGNFRVEETVAAGMSPNRGDFTLEEAIRARHGGGGGDRALTSPSRDEVGGGSSGVTLS</sequence>
<dbReference type="InterPro" id="IPR000742">
    <property type="entry name" value="EGF"/>
</dbReference>
<keyword evidence="3 4" id="KW-1015">Disulfide bond</keyword>
<feature type="compositionally biased region" description="Gly residues" evidence="5">
    <location>
        <begin position="825"/>
        <end position="836"/>
    </location>
</feature>
<feature type="region of interest" description="Disordered" evidence="5">
    <location>
        <begin position="818"/>
        <end position="837"/>
    </location>
</feature>
<feature type="disulfide bond" evidence="4">
    <location>
        <begin position="646"/>
        <end position="655"/>
    </location>
</feature>
<organism evidence="8 9">
    <name type="scientific">Coccomyxa subellipsoidea</name>
    <dbReference type="NCBI Taxonomy" id="248742"/>
    <lineage>
        <taxon>Eukaryota</taxon>
        <taxon>Viridiplantae</taxon>
        <taxon>Chlorophyta</taxon>
        <taxon>core chlorophytes</taxon>
        <taxon>Trebouxiophyceae</taxon>
        <taxon>Trebouxiophyceae incertae sedis</taxon>
        <taxon>Coccomyxaceae</taxon>
        <taxon>Coccomyxa</taxon>
    </lineage>
</organism>
<dbReference type="PANTHER" id="PTHR13723:SF281">
    <property type="entry name" value="PAPILIN"/>
    <property type="match status" value="1"/>
</dbReference>
<evidence type="ECO:0000256" key="3">
    <source>
        <dbReference type="ARBA" id="ARBA00023157"/>
    </source>
</evidence>
<comment type="caution">
    <text evidence="8">The sequence shown here is derived from an EMBL/GenBank/DDBJ whole genome shotgun (WGS) entry which is preliminary data.</text>
</comment>
<keyword evidence="9" id="KW-1185">Reference proteome</keyword>
<feature type="region of interest" description="Disordered" evidence="5">
    <location>
        <begin position="849"/>
        <end position="892"/>
    </location>
</feature>
<keyword evidence="6" id="KW-0812">Transmembrane</keyword>
<protein>
    <recommendedName>
        <fullName evidence="7">EGF-like domain-containing protein</fullName>
    </recommendedName>
</protein>
<dbReference type="PROSITE" id="PS50092">
    <property type="entry name" value="TSP1"/>
    <property type="match status" value="3"/>
</dbReference>
<dbReference type="PROSITE" id="PS01186">
    <property type="entry name" value="EGF_2"/>
    <property type="match status" value="1"/>
</dbReference>
<dbReference type="EMBL" id="JALJOT010000002">
    <property type="protein sequence ID" value="KAK9917449.1"/>
    <property type="molecule type" value="Genomic_DNA"/>
</dbReference>
<keyword evidence="6" id="KW-0472">Membrane</keyword>
<feature type="domain" description="EGF-like" evidence="7">
    <location>
        <begin position="617"/>
        <end position="656"/>
    </location>
</feature>
<comment type="subcellular location">
    <subcellularLocation>
        <location evidence="1">Secreted</location>
    </subcellularLocation>
</comment>
<dbReference type="InterPro" id="IPR050439">
    <property type="entry name" value="ADAMTS_ADAMTS-like"/>
</dbReference>
<dbReference type="Proteomes" id="UP001491310">
    <property type="component" value="Unassembled WGS sequence"/>
</dbReference>
<dbReference type="SMART" id="SM00181">
    <property type="entry name" value="EGF"/>
    <property type="match status" value="2"/>
</dbReference>
<evidence type="ECO:0000256" key="2">
    <source>
        <dbReference type="ARBA" id="ARBA00022525"/>
    </source>
</evidence>
<keyword evidence="6" id="KW-1133">Transmembrane helix</keyword>
<evidence type="ECO:0000313" key="9">
    <source>
        <dbReference type="Proteomes" id="UP001491310"/>
    </source>
</evidence>
<evidence type="ECO:0000256" key="5">
    <source>
        <dbReference type="SAM" id="MobiDB-lite"/>
    </source>
</evidence>
<keyword evidence="4" id="KW-0245">EGF-like domain</keyword>
<proteinExistence type="predicted"/>
<reference evidence="8 9" key="1">
    <citation type="journal article" date="2024" name="Nat. Commun.">
        <title>Phylogenomics reveals the evolutionary origins of lichenization in chlorophyte algae.</title>
        <authorList>
            <person name="Puginier C."/>
            <person name="Libourel C."/>
            <person name="Otte J."/>
            <person name="Skaloud P."/>
            <person name="Haon M."/>
            <person name="Grisel S."/>
            <person name="Petersen M."/>
            <person name="Berrin J.G."/>
            <person name="Delaux P.M."/>
            <person name="Dal Grande F."/>
            <person name="Keller J."/>
        </authorList>
    </citation>
    <scope>NUCLEOTIDE SEQUENCE [LARGE SCALE GENOMIC DNA]</scope>
    <source>
        <strain evidence="8 9">SAG 216-7</strain>
    </source>
</reference>
<dbReference type="Gene3D" id="2.20.100.10">
    <property type="entry name" value="Thrombospondin type-1 (TSP1) repeat"/>
    <property type="match status" value="4"/>
</dbReference>
<dbReference type="Pfam" id="PF23106">
    <property type="entry name" value="EGF_Teneurin"/>
    <property type="match status" value="1"/>
</dbReference>
<accession>A0ABR2Z1I5</accession>
<dbReference type="PRINTS" id="PR01857">
    <property type="entry name" value="ADAMTSFAMILY"/>
</dbReference>
<dbReference type="PROSITE" id="PS00022">
    <property type="entry name" value="EGF_1"/>
    <property type="match status" value="1"/>
</dbReference>
<dbReference type="InterPro" id="IPR036383">
    <property type="entry name" value="TSP1_rpt_sf"/>
</dbReference>
<name>A0ABR2Z1I5_9CHLO</name>
<dbReference type="Pfam" id="PF00090">
    <property type="entry name" value="TSP_1"/>
    <property type="match status" value="1"/>
</dbReference>
<evidence type="ECO:0000313" key="8">
    <source>
        <dbReference type="EMBL" id="KAK9917449.1"/>
    </source>
</evidence>
<dbReference type="InterPro" id="IPR000884">
    <property type="entry name" value="TSP1_rpt"/>
</dbReference>
<feature type="compositionally biased region" description="Gly residues" evidence="5">
    <location>
        <begin position="883"/>
        <end position="892"/>
    </location>
</feature>
<gene>
    <name evidence="8" type="ORF">WJX75_004476</name>
</gene>
<dbReference type="InterPro" id="IPR013273">
    <property type="entry name" value="ADAMTS/ADAMTS-like"/>
</dbReference>
<keyword evidence="2" id="KW-0964">Secreted</keyword>
<feature type="transmembrane region" description="Helical" evidence="6">
    <location>
        <begin position="691"/>
        <end position="714"/>
    </location>
</feature>
<dbReference type="SUPFAM" id="SSF82895">
    <property type="entry name" value="TSP-1 type 1 repeat"/>
    <property type="match status" value="4"/>
</dbReference>
<comment type="caution">
    <text evidence="4">Lacks conserved residue(s) required for the propagation of feature annotation.</text>
</comment>
<evidence type="ECO:0000256" key="6">
    <source>
        <dbReference type="SAM" id="Phobius"/>
    </source>
</evidence>
<dbReference type="Gene3D" id="2.10.25.10">
    <property type="entry name" value="Laminin"/>
    <property type="match status" value="1"/>
</dbReference>
<evidence type="ECO:0000259" key="7">
    <source>
        <dbReference type="PROSITE" id="PS50026"/>
    </source>
</evidence>
<dbReference type="SMART" id="SM00209">
    <property type="entry name" value="TSP1"/>
    <property type="match status" value="4"/>
</dbReference>
<evidence type="ECO:0000256" key="4">
    <source>
        <dbReference type="PROSITE-ProRule" id="PRU00076"/>
    </source>
</evidence>
<dbReference type="PANTHER" id="PTHR13723">
    <property type="entry name" value="ADAMTS A DISINTEGRIN AND METALLOPROTEASE WITH THROMBOSPONDIN MOTIFS PROTEASE"/>
    <property type="match status" value="1"/>
</dbReference>
<dbReference type="Pfam" id="PF19030">
    <property type="entry name" value="TSP1_ADAMTS"/>
    <property type="match status" value="3"/>
</dbReference>
<evidence type="ECO:0000256" key="1">
    <source>
        <dbReference type="ARBA" id="ARBA00004613"/>
    </source>
</evidence>